<dbReference type="GO" id="GO:0004252">
    <property type="term" value="F:serine-type endopeptidase activity"/>
    <property type="evidence" value="ECO:0007669"/>
    <property type="project" value="TreeGrafter"/>
</dbReference>
<dbReference type="PANTHER" id="PTHR42776:SF27">
    <property type="entry name" value="DIPEPTIDYL PEPTIDASE FAMILY MEMBER 6"/>
    <property type="match status" value="1"/>
</dbReference>
<feature type="signal peptide" evidence="2">
    <location>
        <begin position="1"/>
        <end position="28"/>
    </location>
</feature>
<dbReference type="SUPFAM" id="SSF82171">
    <property type="entry name" value="DPP6 N-terminal domain-like"/>
    <property type="match status" value="1"/>
</dbReference>
<evidence type="ECO:0000313" key="6">
    <source>
        <dbReference type="Proteomes" id="UP000031327"/>
    </source>
</evidence>
<dbReference type="Pfam" id="PF00326">
    <property type="entry name" value="Peptidase_S9"/>
    <property type="match status" value="1"/>
</dbReference>
<dbReference type="SUPFAM" id="SSF53474">
    <property type="entry name" value="alpha/beta-Hydrolases"/>
    <property type="match status" value="1"/>
</dbReference>
<dbReference type="InterPro" id="IPR001375">
    <property type="entry name" value="Peptidase_S9_cat"/>
</dbReference>
<accession>A0A0C1Q6F1</accession>
<protein>
    <submittedName>
        <fullName evidence="5">Acyl-peptide hydrolase</fullName>
    </submittedName>
</protein>
<organism evidence="5 6">
    <name type="scientific">Pseudoalteromonas luteoviolacea</name>
    <dbReference type="NCBI Taxonomy" id="43657"/>
    <lineage>
        <taxon>Bacteria</taxon>
        <taxon>Pseudomonadati</taxon>
        <taxon>Pseudomonadota</taxon>
        <taxon>Gammaproteobacteria</taxon>
        <taxon>Alteromonadales</taxon>
        <taxon>Pseudoalteromonadaceae</taxon>
        <taxon>Pseudoalteromonas</taxon>
    </lineage>
</organism>
<dbReference type="AlphaFoldDB" id="A0A0C1Q6F1"/>
<feature type="domain" description="Peptidase S9 prolyl oligopeptidase catalytic" evidence="3">
    <location>
        <begin position="479"/>
        <end position="685"/>
    </location>
</feature>
<dbReference type="InterPro" id="IPR011042">
    <property type="entry name" value="6-blade_b-propeller_TolB-like"/>
</dbReference>
<name>A0A0C1Q6F1_9GAMM</name>
<dbReference type="InterPro" id="IPR002469">
    <property type="entry name" value="Peptidase_S9B_N"/>
</dbReference>
<evidence type="ECO:0000256" key="1">
    <source>
        <dbReference type="ARBA" id="ARBA00022801"/>
    </source>
</evidence>
<dbReference type="GO" id="GO:0006508">
    <property type="term" value="P:proteolysis"/>
    <property type="evidence" value="ECO:0007669"/>
    <property type="project" value="InterPro"/>
</dbReference>
<keyword evidence="1 5" id="KW-0378">Hydrolase</keyword>
<comment type="caution">
    <text evidence="5">The sequence shown here is derived from an EMBL/GenBank/DDBJ whole genome shotgun (WGS) entry which is preliminary data.</text>
</comment>
<evidence type="ECO:0000256" key="2">
    <source>
        <dbReference type="SAM" id="SignalP"/>
    </source>
</evidence>
<gene>
    <name evidence="5" type="ORF">JF50_25120</name>
</gene>
<keyword evidence="2" id="KW-0732">Signal</keyword>
<feature type="domain" description="Dipeptidylpeptidase IV N-terminal" evidence="4">
    <location>
        <begin position="55"/>
        <end position="159"/>
    </location>
</feature>
<evidence type="ECO:0000259" key="4">
    <source>
        <dbReference type="Pfam" id="PF00930"/>
    </source>
</evidence>
<dbReference type="Pfam" id="PF00930">
    <property type="entry name" value="DPPIV_N"/>
    <property type="match status" value="2"/>
</dbReference>
<feature type="domain" description="Dipeptidylpeptidase IV N-terminal" evidence="4">
    <location>
        <begin position="201"/>
        <end position="289"/>
    </location>
</feature>
<dbReference type="EMBL" id="JWIC01000010">
    <property type="protein sequence ID" value="KID55090.1"/>
    <property type="molecule type" value="Genomic_DNA"/>
</dbReference>
<dbReference type="PANTHER" id="PTHR42776">
    <property type="entry name" value="SERINE PEPTIDASE S9 FAMILY MEMBER"/>
    <property type="match status" value="1"/>
</dbReference>
<dbReference type="Proteomes" id="UP000031327">
    <property type="component" value="Unassembled WGS sequence"/>
</dbReference>
<evidence type="ECO:0000259" key="3">
    <source>
        <dbReference type="Pfam" id="PF00326"/>
    </source>
</evidence>
<feature type="chain" id="PRO_5002136666" evidence="2">
    <location>
        <begin position="29"/>
        <end position="690"/>
    </location>
</feature>
<reference evidence="5 6" key="1">
    <citation type="submission" date="2014-12" db="EMBL/GenBank/DDBJ databases">
        <title>Draft Genome Sequence of Pseudoalteromonas luteoviolacea HI1.</title>
        <authorList>
            <person name="Asahina A.Y."/>
            <person name="Hadfield M.G."/>
        </authorList>
    </citation>
    <scope>NUCLEOTIDE SEQUENCE [LARGE SCALE GENOMIC DNA]</scope>
    <source>
        <strain evidence="5 6">HI1</strain>
    </source>
</reference>
<proteinExistence type="predicted"/>
<evidence type="ECO:0000313" key="5">
    <source>
        <dbReference type="EMBL" id="KID55090.1"/>
    </source>
</evidence>
<dbReference type="Gene3D" id="3.40.50.1820">
    <property type="entry name" value="alpha/beta hydrolase"/>
    <property type="match status" value="1"/>
</dbReference>
<dbReference type="Gene3D" id="2.120.10.30">
    <property type="entry name" value="TolB, C-terminal domain"/>
    <property type="match status" value="2"/>
</dbReference>
<dbReference type="InterPro" id="IPR029058">
    <property type="entry name" value="AB_hydrolase_fold"/>
</dbReference>
<sequence>MKSLNMKNKNMLIMTMLGAQMLALPALANDIDADDIWQYEDVFNIEYAAAPEVHPDGYKVIYERRAMDIMADSTRINLWEVDLKTKTHQPVLSGINQFRSAKYSPDGKRLAYITNVEGDNQLYVRWLESGQTARVTNVHQSVANISWSPDGKWIAFTMFKPQSKSGIFKEMPKMPKGAQWAGNATYIDEMVYKRDGGGFVKPGYHHVYVVPSEGGTPRQLTQGAFHHRSSITWSEDGKSLYFNANRHDDWQTKPRQSDIYRVDIADRQITQITDVDGPEYAPKINHQRDKIAYLAYENKRLSSQNFDIYMMDLDGKNAVNLTASLDRPISSHQWDKKGRGLYFSYDDHGQKYVGHVTLKGKVTEKLAQLGGQSLGRPYTSGQFAVAGSGRLVVTTASTERPADLALVDKRQKVTSLTDLNADLLGHKNIAQVEPITVKSSVDGRDIQAWYALPPNFDASKKYPMILEIHGGPHTAYGPNYSTEVQLMASKGYVVVWANPRGSTSYGQEFANLIHHNYPSQDYNDLMDVVDGMVAKKFVDDDNLFVTGGSGGGVLTAWIVGNTDRFKAAVVAKPVINWISFALTADAYNYYTKYWMPGMPWEATEHLWKHSPLSLVGNVKTPTMLLTGENDYRTPMSETEQYYQALQLRNVETAMVRIPKAGHGIAARPSNLIQKVGNIIAWFEKYREADK</sequence>